<accession>A0ABR2VP95</accession>
<dbReference type="InterPro" id="IPR017939">
    <property type="entry name" value="G-Glutamylcylcotransferase"/>
</dbReference>
<comment type="caution">
    <text evidence="3">The sequence shown here is derived from an EMBL/GenBank/DDBJ whole genome shotgun (WGS) entry which is preliminary data.</text>
</comment>
<dbReference type="PANTHER" id="PTHR12935:SF0">
    <property type="entry name" value="GAMMA-GLUTAMYLCYCLOTRANSFERASE"/>
    <property type="match status" value="1"/>
</dbReference>
<evidence type="ECO:0000313" key="4">
    <source>
        <dbReference type="Proteomes" id="UP001479436"/>
    </source>
</evidence>
<dbReference type="SUPFAM" id="SSF110857">
    <property type="entry name" value="Gamma-glutamyl cyclotransferase-like"/>
    <property type="match status" value="1"/>
</dbReference>
<dbReference type="EMBL" id="JASJQH010008581">
    <property type="protein sequence ID" value="KAK9687896.1"/>
    <property type="molecule type" value="Genomic_DNA"/>
</dbReference>
<protein>
    <recommendedName>
        <fullName evidence="1">gamma-glutamylcyclotransferase</fullName>
        <ecNumber evidence="1">4.3.2.9</ecNumber>
    </recommendedName>
</protein>
<dbReference type="PANTHER" id="PTHR12935">
    <property type="entry name" value="GAMMA-GLUTAMYLCYCLOTRANSFERASE"/>
    <property type="match status" value="1"/>
</dbReference>
<dbReference type="Proteomes" id="UP001479436">
    <property type="component" value="Unassembled WGS sequence"/>
</dbReference>
<name>A0ABR2VP95_9FUNG</name>
<reference evidence="3 4" key="1">
    <citation type="submission" date="2023-04" db="EMBL/GenBank/DDBJ databases">
        <title>Genome of Basidiobolus ranarum AG-B5.</title>
        <authorList>
            <person name="Stajich J.E."/>
            <person name="Carter-House D."/>
            <person name="Gryganskyi A."/>
        </authorList>
    </citation>
    <scope>NUCLEOTIDE SEQUENCE [LARGE SCALE GENOMIC DNA]</scope>
    <source>
        <strain evidence="3 4">AG-B5</strain>
    </source>
</reference>
<gene>
    <name evidence="3" type="ORF">K7432_014599</name>
</gene>
<keyword evidence="2" id="KW-0456">Lyase</keyword>
<sequence length="171" mass="19267">MSTPKLWYFAFGSNMSAAQMVQRGVVWVEGYRVLAKLDGYQLLFNKLRTKGPETDKEGFANLEKAASETSVYGILYGLANEDGLLILDKYEGVAQNHYERVSVQVETKDNSNLDIPATVTATTYIAKNPLVIRENLKPSKEYLERLLAGKDLLPTDYYHSLTRTETLAIHQ</sequence>
<keyword evidence="4" id="KW-1185">Reference proteome</keyword>
<dbReference type="CDD" id="cd06661">
    <property type="entry name" value="GGCT_like"/>
    <property type="match status" value="1"/>
</dbReference>
<evidence type="ECO:0000313" key="3">
    <source>
        <dbReference type="EMBL" id="KAK9687896.1"/>
    </source>
</evidence>
<dbReference type="InterPro" id="IPR036568">
    <property type="entry name" value="GGCT-like_sf"/>
</dbReference>
<dbReference type="Pfam" id="PF13772">
    <property type="entry name" value="AIG2_2"/>
    <property type="match status" value="1"/>
</dbReference>
<dbReference type="InterPro" id="IPR013024">
    <property type="entry name" value="GGCT-like"/>
</dbReference>
<dbReference type="Gene3D" id="3.10.490.10">
    <property type="entry name" value="Gamma-glutamyl cyclotransferase-like"/>
    <property type="match status" value="1"/>
</dbReference>
<evidence type="ECO:0000256" key="1">
    <source>
        <dbReference type="ARBA" id="ARBA00012346"/>
    </source>
</evidence>
<dbReference type="EC" id="4.3.2.9" evidence="1"/>
<evidence type="ECO:0000256" key="2">
    <source>
        <dbReference type="ARBA" id="ARBA00023239"/>
    </source>
</evidence>
<proteinExistence type="predicted"/>
<organism evidence="3 4">
    <name type="scientific">Basidiobolus ranarum</name>
    <dbReference type="NCBI Taxonomy" id="34480"/>
    <lineage>
        <taxon>Eukaryota</taxon>
        <taxon>Fungi</taxon>
        <taxon>Fungi incertae sedis</taxon>
        <taxon>Zoopagomycota</taxon>
        <taxon>Entomophthoromycotina</taxon>
        <taxon>Basidiobolomycetes</taxon>
        <taxon>Basidiobolales</taxon>
        <taxon>Basidiobolaceae</taxon>
        <taxon>Basidiobolus</taxon>
    </lineage>
</organism>